<dbReference type="Pfam" id="PF13105">
    <property type="entry name" value="DUF3959"/>
    <property type="match status" value="1"/>
</dbReference>
<protein>
    <submittedName>
        <fullName evidence="1">DUF3959 family protein</fullName>
    </submittedName>
</protein>
<evidence type="ECO:0000313" key="1">
    <source>
        <dbReference type="EMBL" id="TKI78722.1"/>
    </source>
</evidence>
<dbReference type="EMBL" id="SZON01003793">
    <property type="protein sequence ID" value="TKI78722.1"/>
    <property type="molecule type" value="Genomic_DNA"/>
</dbReference>
<dbReference type="AlphaFoldDB" id="A0A4U2ZVP2"/>
<dbReference type="Proteomes" id="UP000305222">
    <property type="component" value="Unassembled WGS sequence"/>
</dbReference>
<feature type="non-terminal residue" evidence="1">
    <location>
        <position position="39"/>
    </location>
</feature>
<proteinExistence type="predicted"/>
<reference evidence="1 2" key="1">
    <citation type="journal article" date="2019" name="Environ. Microbiol.">
        <title>An active ?-lactamase is a part of an orchestrated cell wall stress resistance network of Bacillus subtilis and related rhizosphere species.</title>
        <authorList>
            <person name="Bucher T."/>
            <person name="Keren-Paz A."/>
            <person name="Hausser J."/>
            <person name="Olender T."/>
            <person name="Cytryn E."/>
            <person name="Kolodkin-Gal I."/>
        </authorList>
    </citation>
    <scope>NUCLEOTIDE SEQUENCE [LARGE SCALE GENOMIC DNA]</scope>
    <source>
        <strain evidence="1 2">I5</strain>
    </source>
</reference>
<name>A0A4U2ZVP2_9BACI</name>
<comment type="caution">
    <text evidence="1">The sequence shown here is derived from an EMBL/GenBank/DDBJ whole genome shotgun (WGS) entry which is preliminary data.</text>
</comment>
<gene>
    <name evidence="1" type="ORF">FC699_36915</name>
</gene>
<evidence type="ECO:0000313" key="2">
    <source>
        <dbReference type="Proteomes" id="UP000305222"/>
    </source>
</evidence>
<sequence>MKKLDVLLMLLSGLFPVAGIIKQIPLEQSLYIGGLLFFY</sequence>
<accession>A0A4U2ZVP2</accession>
<dbReference type="InterPro" id="IPR025080">
    <property type="entry name" value="DUF3959"/>
</dbReference>
<organism evidence="1 2">
    <name type="scientific">Bacillus wiedmannii</name>
    <dbReference type="NCBI Taxonomy" id="1890302"/>
    <lineage>
        <taxon>Bacteria</taxon>
        <taxon>Bacillati</taxon>
        <taxon>Bacillota</taxon>
        <taxon>Bacilli</taxon>
        <taxon>Bacillales</taxon>
        <taxon>Bacillaceae</taxon>
        <taxon>Bacillus</taxon>
        <taxon>Bacillus cereus group</taxon>
    </lineage>
</organism>